<dbReference type="EMBL" id="JAMQJY010000001">
    <property type="protein sequence ID" value="MCM2675955.1"/>
    <property type="molecule type" value="Genomic_DNA"/>
</dbReference>
<evidence type="ECO:0000259" key="1">
    <source>
        <dbReference type="PROSITE" id="PS50965"/>
    </source>
</evidence>
<dbReference type="Pfam" id="PF08378">
    <property type="entry name" value="NERD"/>
    <property type="match status" value="1"/>
</dbReference>
<sequence>MMTLKERVMPIKLQQLRALEKRLGRLSGKMKDDIALYEAGYRGEQNLDYHLGFLGVNEFEIVHDVRISNGRGNYFQIDTLVLTTQFFVILEVKNMVGRFEFNDELKQMVRIWNGEEVLMQNPLNQVRRQQTQLSDWLLDRGFPLMPIEQLIVFANPSTIVHSTEAGRHTLSKVVYAEGVVPRLEKLKSNYGKAKSYLDNVKLRKVAEQLKASHSPF</sequence>
<protein>
    <submittedName>
        <fullName evidence="2">NERD domain-containing protein</fullName>
    </submittedName>
</protein>
<dbReference type="PROSITE" id="PS50965">
    <property type="entry name" value="NERD"/>
    <property type="match status" value="1"/>
</dbReference>
<organism evidence="2 3">
    <name type="scientific">Alkalicoccobacillus plakortidis</name>
    <dbReference type="NCBI Taxonomy" id="444060"/>
    <lineage>
        <taxon>Bacteria</taxon>
        <taxon>Bacillati</taxon>
        <taxon>Bacillota</taxon>
        <taxon>Bacilli</taxon>
        <taxon>Bacillales</taxon>
        <taxon>Bacillaceae</taxon>
        <taxon>Alkalicoccobacillus</taxon>
    </lineage>
</organism>
<proteinExistence type="predicted"/>
<comment type="caution">
    <text evidence="2">The sequence shown here is derived from an EMBL/GenBank/DDBJ whole genome shotgun (WGS) entry which is preliminary data.</text>
</comment>
<gene>
    <name evidence="2" type="ORF">NDM98_10915</name>
</gene>
<dbReference type="InterPro" id="IPR011528">
    <property type="entry name" value="NERD"/>
</dbReference>
<keyword evidence="3" id="KW-1185">Reference proteome</keyword>
<dbReference type="RefSeq" id="WP_251607410.1">
    <property type="nucleotide sequence ID" value="NZ_JAMQJY010000001.1"/>
</dbReference>
<accession>A0ABT0XJQ1</accession>
<feature type="domain" description="NERD" evidence="1">
    <location>
        <begin position="39"/>
        <end position="156"/>
    </location>
</feature>
<reference evidence="2" key="1">
    <citation type="submission" date="2022-06" db="EMBL/GenBank/DDBJ databases">
        <title>Alkalicoccobacillus porphyridii sp. nov., isolated from a marine red alga, Porphyridium purpureum and reclassification of Shouchella plakortidis and Shouchella gibsonii as Alkalicoccobacillus plakortidis comb. nov. and Alkalicoccobacillus gibsonii comb. nov.</title>
        <authorList>
            <person name="Kim K.H."/>
            <person name="Lee J.K."/>
            <person name="Han D.M."/>
            <person name="Baek J.H."/>
            <person name="Jeon C.O."/>
        </authorList>
    </citation>
    <scope>NUCLEOTIDE SEQUENCE</scope>
    <source>
        <strain evidence="2">DSM 19153</strain>
    </source>
</reference>
<evidence type="ECO:0000313" key="3">
    <source>
        <dbReference type="Proteomes" id="UP001203665"/>
    </source>
</evidence>
<name>A0ABT0XJQ1_9BACI</name>
<evidence type="ECO:0000313" key="2">
    <source>
        <dbReference type="EMBL" id="MCM2675955.1"/>
    </source>
</evidence>
<dbReference type="Proteomes" id="UP001203665">
    <property type="component" value="Unassembled WGS sequence"/>
</dbReference>